<sequence length="105" mass="12006">MHVTMNCFFVVWFSIIDGADSGDRVPNLRGSKDISLGDKGDSSRGQRRYLLETKEMPLGDKGDISWRQRIYLLKKKEISLGDKCEISWKTKEIYLGDKGHISLIL</sequence>
<protein>
    <submittedName>
        <fullName evidence="2">Uncharacterized protein</fullName>
    </submittedName>
</protein>
<organism evidence="2 3">
    <name type="scientific">Potamilus streckersoni</name>
    <dbReference type="NCBI Taxonomy" id="2493646"/>
    <lineage>
        <taxon>Eukaryota</taxon>
        <taxon>Metazoa</taxon>
        <taxon>Spiralia</taxon>
        <taxon>Lophotrochozoa</taxon>
        <taxon>Mollusca</taxon>
        <taxon>Bivalvia</taxon>
        <taxon>Autobranchia</taxon>
        <taxon>Heteroconchia</taxon>
        <taxon>Palaeoheterodonta</taxon>
        <taxon>Unionida</taxon>
        <taxon>Unionoidea</taxon>
        <taxon>Unionidae</taxon>
        <taxon>Ambleminae</taxon>
        <taxon>Lampsilini</taxon>
        <taxon>Potamilus</taxon>
    </lineage>
</organism>
<dbReference type="EMBL" id="JAEAOA010001748">
    <property type="protein sequence ID" value="KAK3599630.1"/>
    <property type="molecule type" value="Genomic_DNA"/>
</dbReference>
<name>A0AAE0SWR4_9BIVA</name>
<gene>
    <name evidence="2" type="ORF">CHS0354_029087</name>
</gene>
<feature type="signal peptide" evidence="1">
    <location>
        <begin position="1"/>
        <end position="21"/>
    </location>
</feature>
<evidence type="ECO:0000313" key="3">
    <source>
        <dbReference type="Proteomes" id="UP001195483"/>
    </source>
</evidence>
<feature type="chain" id="PRO_5042052661" evidence="1">
    <location>
        <begin position="22"/>
        <end position="105"/>
    </location>
</feature>
<dbReference type="AlphaFoldDB" id="A0AAE0SWR4"/>
<accession>A0AAE0SWR4</accession>
<proteinExistence type="predicted"/>
<reference evidence="2" key="1">
    <citation type="journal article" date="2021" name="Genome Biol. Evol.">
        <title>A High-Quality Reference Genome for a Parasitic Bivalve with Doubly Uniparental Inheritance (Bivalvia: Unionida).</title>
        <authorList>
            <person name="Smith C.H."/>
        </authorList>
    </citation>
    <scope>NUCLEOTIDE SEQUENCE</scope>
    <source>
        <strain evidence="2">CHS0354</strain>
    </source>
</reference>
<evidence type="ECO:0000256" key="1">
    <source>
        <dbReference type="SAM" id="SignalP"/>
    </source>
</evidence>
<keyword evidence="1" id="KW-0732">Signal</keyword>
<keyword evidence="3" id="KW-1185">Reference proteome</keyword>
<dbReference type="Proteomes" id="UP001195483">
    <property type="component" value="Unassembled WGS sequence"/>
</dbReference>
<reference evidence="2" key="3">
    <citation type="submission" date="2023-05" db="EMBL/GenBank/DDBJ databases">
        <authorList>
            <person name="Smith C.H."/>
        </authorList>
    </citation>
    <scope>NUCLEOTIDE SEQUENCE</scope>
    <source>
        <strain evidence="2">CHS0354</strain>
        <tissue evidence="2">Mantle</tissue>
    </source>
</reference>
<comment type="caution">
    <text evidence="2">The sequence shown here is derived from an EMBL/GenBank/DDBJ whole genome shotgun (WGS) entry which is preliminary data.</text>
</comment>
<evidence type="ECO:0000313" key="2">
    <source>
        <dbReference type="EMBL" id="KAK3599630.1"/>
    </source>
</evidence>
<reference evidence="2" key="2">
    <citation type="journal article" date="2021" name="Genome Biol. Evol.">
        <title>Developing a high-quality reference genome for a parasitic bivalve with doubly uniparental inheritance (Bivalvia: Unionida).</title>
        <authorList>
            <person name="Smith C.H."/>
        </authorList>
    </citation>
    <scope>NUCLEOTIDE SEQUENCE</scope>
    <source>
        <strain evidence="2">CHS0354</strain>
        <tissue evidence="2">Mantle</tissue>
    </source>
</reference>